<reference evidence="1 2" key="1">
    <citation type="journal article" date="2014" name="Antonie Van Leeuwenhoek">
        <title>Hyphomonas beringensis sp. nov. and Hyphomonas chukchiensis sp. nov., isolated from surface seawater of the Bering Sea and Chukchi Sea.</title>
        <authorList>
            <person name="Li C."/>
            <person name="Lai Q."/>
            <person name="Li G."/>
            <person name="Dong C."/>
            <person name="Wang J."/>
            <person name="Liao Y."/>
            <person name="Shao Z."/>
        </authorList>
    </citation>
    <scope>NUCLEOTIDE SEQUENCE [LARGE SCALE GENOMIC DNA]</scope>
    <source>
        <strain evidence="1 2">MHS-3</strain>
    </source>
</reference>
<gene>
    <name evidence="1" type="ORF">HAD_08275</name>
</gene>
<organism evidence="1 2">
    <name type="scientific">Hyphomonas adhaerens MHS-3</name>
    <dbReference type="NCBI Taxonomy" id="1280949"/>
    <lineage>
        <taxon>Bacteria</taxon>
        <taxon>Pseudomonadati</taxon>
        <taxon>Pseudomonadota</taxon>
        <taxon>Alphaproteobacteria</taxon>
        <taxon>Hyphomonadales</taxon>
        <taxon>Hyphomonadaceae</taxon>
        <taxon>Hyphomonas</taxon>
    </lineage>
</organism>
<sequence length="93" mass="10486">MIQSGFLEGAPFKWVGLSIRYGLVDEAEPHYQEIDPKDGELPLAIEIDVHRLLGVSEDEMAVVYRKTALIALIHAGEKYHLKVNRMKELLAQA</sequence>
<protein>
    <submittedName>
        <fullName evidence="1">Uncharacterized protein</fullName>
    </submittedName>
</protein>
<dbReference type="Proteomes" id="UP000027446">
    <property type="component" value="Unassembled WGS sequence"/>
</dbReference>
<proteinExistence type="predicted"/>
<accession>A0A069E9D0</accession>
<keyword evidence="2" id="KW-1185">Reference proteome</keyword>
<dbReference type="EMBL" id="ARYH01000001">
    <property type="protein sequence ID" value="KCZ85666.1"/>
    <property type="molecule type" value="Genomic_DNA"/>
</dbReference>
<evidence type="ECO:0000313" key="2">
    <source>
        <dbReference type="Proteomes" id="UP000027446"/>
    </source>
</evidence>
<dbReference type="AlphaFoldDB" id="A0A069E9D0"/>
<dbReference type="Pfam" id="PF15568">
    <property type="entry name" value="Imm39"/>
    <property type="match status" value="1"/>
</dbReference>
<comment type="caution">
    <text evidence="1">The sequence shown here is derived from an EMBL/GenBank/DDBJ whole genome shotgun (WGS) entry which is preliminary data.</text>
</comment>
<name>A0A069E9D0_9PROT</name>
<dbReference type="eggNOG" id="ENOG503497Y">
    <property type="taxonomic scope" value="Bacteria"/>
</dbReference>
<dbReference type="PATRIC" id="fig|1280949.3.peg.1687"/>
<evidence type="ECO:0000313" key="1">
    <source>
        <dbReference type="EMBL" id="KCZ85666.1"/>
    </source>
</evidence>
<dbReference type="InterPro" id="IPR029081">
    <property type="entry name" value="Imm39"/>
</dbReference>